<evidence type="ECO:0000259" key="13">
    <source>
        <dbReference type="PROSITE" id="PS50110"/>
    </source>
</evidence>
<dbReference type="InterPro" id="IPR000014">
    <property type="entry name" value="PAS"/>
</dbReference>
<accession>A0A5K7YQW7</accession>
<feature type="domain" description="Response regulatory" evidence="13">
    <location>
        <begin position="596"/>
        <end position="711"/>
    </location>
</feature>
<dbReference type="RefSeq" id="WP_167527751.1">
    <property type="nucleotide sequence ID" value="NZ_AP021874.1"/>
</dbReference>
<keyword evidence="3 9" id="KW-0597">Phosphoprotein</keyword>
<dbReference type="InterPro" id="IPR036890">
    <property type="entry name" value="HATPase_C_sf"/>
</dbReference>
<dbReference type="InterPro" id="IPR035965">
    <property type="entry name" value="PAS-like_dom_sf"/>
</dbReference>
<comment type="catalytic activity">
    <reaction evidence="1">
        <text>ATP + protein L-histidine = ADP + protein N-phospho-L-histidine.</text>
        <dbReference type="EC" id="2.7.13.3"/>
    </reaction>
</comment>
<dbReference type="Gene3D" id="3.40.50.2300">
    <property type="match status" value="1"/>
</dbReference>
<organism evidence="16 17">
    <name type="scientific">Desulfosarcina alkanivorans</name>
    <dbReference type="NCBI Taxonomy" id="571177"/>
    <lineage>
        <taxon>Bacteria</taxon>
        <taxon>Pseudomonadati</taxon>
        <taxon>Thermodesulfobacteriota</taxon>
        <taxon>Desulfobacteria</taxon>
        <taxon>Desulfobacterales</taxon>
        <taxon>Desulfosarcinaceae</taxon>
        <taxon>Desulfosarcina</taxon>
    </lineage>
</organism>
<dbReference type="InterPro" id="IPR003661">
    <property type="entry name" value="HisK_dim/P_dom"/>
</dbReference>
<dbReference type="InterPro" id="IPR005467">
    <property type="entry name" value="His_kinase_dom"/>
</dbReference>
<feature type="transmembrane region" description="Helical" evidence="11">
    <location>
        <begin position="6"/>
        <end position="25"/>
    </location>
</feature>
<dbReference type="GO" id="GO:0005524">
    <property type="term" value="F:ATP binding"/>
    <property type="evidence" value="ECO:0007669"/>
    <property type="project" value="UniProtKB-KW"/>
</dbReference>
<dbReference type="SUPFAM" id="SSF52172">
    <property type="entry name" value="CheY-like"/>
    <property type="match status" value="1"/>
</dbReference>
<dbReference type="SMART" id="SM00388">
    <property type="entry name" value="HisKA"/>
    <property type="match status" value="1"/>
</dbReference>
<dbReference type="PANTHER" id="PTHR43065:SF46">
    <property type="entry name" value="C4-DICARBOXYLATE TRANSPORT SENSOR PROTEIN DCTB"/>
    <property type="match status" value="1"/>
</dbReference>
<dbReference type="CDD" id="cd00082">
    <property type="entry name" value="HisKA"/>
    <property type="match status" value="1"/>
</dbReference>
<keyword evidence="11" id="KW-1133">Transmembrane helix</keyword>
<evidence type="ECO:0000256" key="9">
    <source>
        <dbReference type="PROSITE-ProRule" id="PRU00169"/>
    </source>
</evidence>
<dbReference type="InterPro" id="IPR000700">
    <property type="entry name" value="PAS-assoc_C"/>
</dbReference>
<feature type="transmembrane region" description="Helical" evidence="11">
    <location>
        <begin position="131"/>
        <end position="152"/>
    </location>
</feature>
<dbReference type="InterPro" id="IPR013656">
    <property type="entry name" value="PAS_4"/>
</dbReference>
<sequence length="717" mass="80206">MTHKTFSLIIAILLTIAFCGFIMIYENRAMATAQSRIDTHARIIEDAMWNYNHQGIHEYLKLAAFSDHYESLAVHHQNGELFQEIYGEPAAGLDRFLAAVNLIPRVKLSARVKHQGETIGWMQAVGVPETIYMHAYVFFALTMVFVIVQLYLRLLKSKSRLEERVRERTAEVTASNLELKLEIEERARAEEALRTSEQKHRLLSENISDIIWTMDLEMNYTYISPVVAKVQGWEPAELEKMGIESVLTPASLEKARQIFAEQMALGERTKNYNRSSTMELELYRKNGSTIICEVTASFMVDENGQPAGILGVTRDISERRMAEREKADLQRQLERSKKMESLGVLAGGVAHDLNNVLSGIVSYPDLLLMDLPEGSPLSAPIETIKESGQKAATIVQDLLTLARRGVSTSEVLDLNRLIEAQQRSAEYKKLLSYYPDIRVSFHLAAELPNIKGSSVHLNKTIMNLISNAAEAQPNGGDIIVTTENLYMDRDLRGYDTVNAGEYVRLRVKDHGEGISETDLDHIFEPFYTKKKMGRSGTGLGLAVVWGTVQDHEGYINVHSRPGEGTVFDLFFPLSREAVEEKAPGLSLAAIQGGGEAVLVVDDMASQRKIAAHLLQRLNYTPYTVDSGESAVAFLEAHTVDLVVLDMIMAPGIDGLETWRRIIKRHPRQRAIIASGYAETEKVRTAQQLGAGEYLKKPYMIDSLGKAVKNALALTRRQ</sequence>
<dbReference type="Gene3D" id="3.30.450.20">
    <property type="entry name" value="PAS domain"/>
    <property type="match status" value="1"/>
</dbReference>
<evidence type="ECO:0000313" key="17">
    <source>
        <dbReference type="Proteomes" id="UP000427906"/>
    </source>
</evidence>
<dbReference type="InterPro" id="IPR011006">
    <property type="entry name" value="CheY-like_superfamily"/>
</dbReference>
<evidence type="ECO:0000256" key="3">
    <source>
        <dbReference type="ARBA" id="ARBA00022553"/>
    </source>
</evidence>
<dbReference type="SMART" id="SM00387">
    <property type="entry name" value="HATPase_c"/>
    <property type="match status" value="1"/>
</dbReference>
<evidence type="ECO:0000256" key="8">
    <source>
        <dbReference type="ARBA" id="ARBA00023012"/>
    </source>
</evidence>
<dbReference type="PANTHER" id="PTHR43065">
    <property type="entry name" value="SENSOR HISTIDINE KINASE"/>
    <property type="match status" value="1"/>
</dbReference>
<name>A0A5K7YQW7_9BACT</name>
<dbReference type="SUPFAM" id="SSF55874">
    <property type="entry name" value="ATPase domain of HSP90 chaperone/DNA topoisomerase II/histidine kinase"/>
    <property type="match status" value="1"/>
</dbReference>
<dbReference type="GO" id="GO:0000155">
    <property type="term" value="F:phosphorelay sensor kinase activity"/>
    <property type="evidence" value="ECO:0007669"/>
    <property type="project" value="InterPro"/>
</dbReference>
<dbReference type="InterPro" id="IPR001610">
    <property type="entry name" value="PAC"/>
</dbReference>
<dbReference type="Pfam" id="PF02518">
    <property type="entry name" value="HATPase_c"/>
    <property type="match status" value="1"/>
</dbReference>
<feature type="domain" description="PAC" evidence="15">
    <location>
        <begin position="276"/>
        <end position="328"/>
    </location>
</feature>
<keyword evidence="5" id="KW-0547">Nucleotide-binding</keyword>
<evidence type="ECO:0000256" key="5">
    <source>
        <dbReference type="ARBA" id="ARBA00022741"/>
    </source>
</evidence>
<keyword evidence="7" id="KW-0067">ATP-binding</keyword>
<evidence type="ECO:0000259" key="14">
    <source>
        <dbReference type="PROSITE" id="PS50112"/>
    </source>
</evidence>
<proteinExistence type="predicted"/>
<dbReference type="CDD" id="cd00156">
    <property type="entry name" value="REC"/>
    <property type="match status" value="1"/>
</dbReference>
<dbReference type="Gene3D" id="1.10.287.130">
    <property type="match status" value="1"/>
</dbReference>
<dbReference type="SUPFAM" id="SSF47384">
    <property type="entry name" value="Homodimeric domain of signal transducing histidine kinase"/>
    <property type="match status" value="1"/>
</dbReference>
<protein>
    <recommendedName>
        <fullName evidence="2">histidine kinase</fullName>
        <ecNumber evidence="2">2.7.13.3</ecNumber>
    </recommendedName>
</protein>
<dbReference type="PROSITE" id="PS50113">
    <property type="entry name" value="PAC"/>
    <property type="match status" value="1"/>
</dbReference>
<dbReference type="Proteomes" id="UP000427906">
    <property type="component" value="Chromosome"/>
</dbReference>
<feature type="modified residue" description="4-aspartylphosphate" evidence="9">
    <location>
        <position position="645"/>
    </location>
</feature>
<evidence type="ECO:0000256" key="4">
    <source>
        <dbReference type="ARBA" id="ARBA00022679"/>
    </source>
</evidence>
<keyword evidence="17" id="KW-1185">Reference proteome</keyword>
<dbReference type="PROSITE" id="PS50110">
    <property type="entry name" value="RESPONSE_REGULATORY"/>
    <property type="match status" value="1"/>
</dbReference>
<dbReference type="CDD" id="cd00130">
    <property type="entry name" value="PAS"/>
    <property type="match status" value="1"/>
</dbReference>
<evidence type="ECO:0000256" key="6">
    <source>
        <dbReference type="ARBA" id="ARBA00022777"/>
    </source>
</evidence>
<dbReference type="InterPro" id="IPR036097">
    <property type="entry name" value="HisK_dim/P_sf"/>
</dbReference>
<dbReference type="KEGG" id="dalk:DSCA_26240"/>
<evidence type="ECO:0000259" key="12">
    <source>
        <dbReference type="PROSITE" id="PS50109"/>
    </source>
</evidence>
<dbReference type="Pfam" id="PF00072">
    <property type="entry name" value="Response_reg"/>
    <property type="match status" value="1"/>
</dbReference>
<dbReference type="SMART" id="SM00086">
    <property type="entry name" value="PAC"/>
    <property type="match status" value="1"/>
</dbReference>
<dbReference type="PROSITE" id="PS50109">
    <property type="entry name" value="HIS_KIN"/>
    <property type="match status" value="1"/>
</dbReference>
<dbReference type="InterPro" id="IPR004358">
    <property type="entry name" value="Sig_transdc_His_kin-like_C"/>
</dbReference>
<evidence type="ECO:0000313" key="16">
    <source>
        <dbReference type="EMBL" id="BBO68694.1"/>
    </source>
</evidence>
<evidence type="ECO:0000256" key="10">
    <source>
        <dbReference type="SAM" id="Coils"/>
    </source>
</evidence>
<keyword evidence="6" id="KW-0418">Kinase</keyword>
<feature type="domain" description="PAS" evidence="14">
    <location>
        <begin position="196"/>
        <end position="266"/>
    </location>
</feature>
<dbReference type="NCBIfam" id="TIGR00229">
    <property type="entry name" value="sensory_box"/>
    <property type="match status" value="1"/>
</dbReference>
<dbReference type="InterPro" id="IPR003594">
    <property type="entry name" value="HATPase_dom"/>
</dbReference>
<evidence type="ECO:0000256" key="2">
    <source>
        <dbReference type="ARBA" id="ARBA00012438"/>
    </source>
</evidence>
<evidence type="ECO:0000256" key="1">
    <source>
        <dbReference type="ARBA" id="ARBA00000085"/>
    </source>
</evidence>
<dbReference type="PROSITE" id="PS50112">
    <property type="entry name" value="PAS"/>
    <property type="match status" value="1"/>
</dbReference>
<dbReference type="Gene3D" id="3.30.565.10">
    <property type="entry name" value="Histidine kinase-like ATPase, C-terminal domain"/>
    <property type="match status" value="1"/>
</dbReference>
<keyword evidence="11" id="KW-0812">Transmembrane</keyword>
<dbReference type="InterPro" id="IPR001789">
    <property type="entry name" value="Sig_transdc_resp-reg_receiver"/>
</dbReference>
<dbReference type="EC" id="2.7.13.3" evidence="2"/>
<keyword evidence="4" id="KW-0808">Transferase</keyword>
<dbReference type="SUPFAM" id="SSF55785">
    <property type="entry name" value="PYP-like sensor domain (PAS domain)"/>
    <property type="match status" value="1"/>
</dbReference>
<feature type="domain" description="Histidine kinase" evidence="12">
    <location>
        <begin position="348"/>
        <end position="575"/>
    </location>
</feature>
<evidence type="ECO:0000256" key="11">
    <source>
        <dbReference type="SAM" id="Phobius"/>
    </source>
</evidence>
<keyword evidence="8" id="KW-0902">Two-component regulatory system</keyword>
<evidence type="ECO:0000256" key="7">
    <source>
        <dbReference type="ARBA" id="ARBA00022840"/>
    </source>
</evidence>
<dbReference type="SMART" id="SM00091">
    <property type="entry name" value="PAS"/>
    <property type="match status" value="1"/>
</dbReference>
<dbReference type="EMBL" id="AP021874">
    <property type="protein sequence ID" value="BBO68694.1"/>
    <property type="molecule type" value="Genomic_DNA"/>
</dbReference>
<gene>
    <name evidence="16" type="ORF">DSCA_26240</name>
</gene>
<keyword evidence="10" id="KW-0175">Coiled coil</keyword>
<dbReference type="AlphaFoldDB" id="A0A5K7YQW7"/>
<reference evidence="16 17" key="1">
    <citation type="submission" date="2019-11" db="EMBL/GenBank/DDBJ databases">
        <title>Comparative genomics of hydrocarbon-degrading Desulfosarcina strains.</title>
        <authorList>
            <person name="Watanabe M."/>
            <person name="Kojima H."/>
            <person name="Fukui M."/>
        </authorList>
    </citation>
    <scope>NUCLEOTIDE SEQUENCE [LARGE SCALE GENOMIC DNA]</scope>
    <source>
        <strain evidence="16 17">PL12</strain>
    </source>
</reference>
<keyword evidence="11" id="KW-0472">Membrane</keyword>
<dbReference type="PRINTS" id="PR00344">
    <property type="entry name" value="BCTRLSENSOR"/>
</dbReference>
<feature type="coiled-coil region" evidence="10">
    <location>
        <begin position="179"/>
        <end position="206"/>
    </location>
</feature>
<dbReference type="Pfam" id="PF00512">
    <property type="entry name" value="HisKA"/>
    <property type="match status" value="1"/>
</dbReference>
<dbReference type="Pfam" id="PF08448">
    <property type="entry name" value="PAS_4"/>
    <property type="match status" value="1"/>
</dbReference>
<dbReference type="SMART" id="SM00448">
    <property type="entry name" value="REC"/>
    <property type="match status" value="1"/>
</dbReference>
<evidence type="ECO:0000259" key="15">
    <source>
        <dbReference type="PROSITE" id="PS50113"/>
    </source>
</evidence>